<dbReference type="Proteomes" id="UP000565468">
    <property type="component" value="Unassembled WGS sequence"/>
</dbReference>
<dbReference type="AlphaFoldDB" id="A0A848MCJ4"/>
<evidence type="ECO:0000256" key="1">
    <source>
        <dbReference type="SAM" id="Phobius"/>
    </source>
</evidence>
<keyword evidence="1" id="KW-0812">Transmembrane</keyword>
<gene>
    <name evidence="2" type="ORF">HII30_20915</name>
</gene>
<keyword evidence="1" id="KW-0472">Membrane</keyword>
<comment type="caution">
    <text evidence="2">The sequence shown here is derived from an EMBL/GenBank/DDBJ whole genome shotgun (WGS) entry which is preliminary data.</text>
</comment>
<name>A0A848MCJ4_PAELE</name>
<feature type="transmembrane region" description="Helical" evidence="1">
    <location>
        <begin position="39"/>
        <end position="61"/>
    </location>
</feature>
<dbReference type="RefSeq" id="WP_169506987.1">
    <property type="nucleotide sequence ID" value="NZ_JABBPN010000033.1"/>
</dbReference>
<sequence>MMNYEIKYATRMKEIIVLSFMFSVVIFQIGVWTKQSFPVLFYAQIVVNLIMVGALGIEIFARFVKRGVIIQSDTKSIVINGEVIHAEDLELIRISGCRSAAFGLKLKNSKKPAMRYTFKFLDSKCEGVREIIRFAEINHIEVIKMGPQSRMVEAS</sequence>
<evidence type="ECO:0000313" key="2">
    <source>
        <dbReference type="EMBL" id="NMO98216.1"/>
    </source>
</evidence>
<organism evidence="2 3">
    <name type="scientific">Paenibacillus lemnae</name>
    <dbReference type="NCBI Taxonomy" id="1330551"/>
    <lineage>
        <taxon>Bacteria</taxon>
        <taxon>Bacillati</taxon>
        <taxon>Bacillota</taxon>
        <taxon>Bacilli</taxon>
        <taxon>Bacillales</taxon>
        <taxon>Paenibacillaceae</taxon>
        <taxon>Paenibacillus</taxon>
    </lineage>
</organism>
<dbReference type="EMBL" id="JABBPN010000033">
    <property type="protein sequence ID" value="NMO98216.1"/>
    <property type="molecule type" value="Genomic_DNA"/>
</dbReference>
<reference evidence="2 3" key="1">
    <citation type="submission" date="2020-04" db="EMBL/GenBank/DDBJ databases">
        <title>Paenibacillus algicola sp. nov., a novel marine bacterium producing alginate lyase.</title>
        <authorList>
            <person name="Huang H."/>
        </authorList>
    </citation>
    <scope>NUCLEOTIDE SEQUENCE [LARGE SCALE GENOMIC DNA]</scope>
    <source>
        <strain evidence="2 3">L7-75</strain>
    </source>
</reference>
<proteinExistence type="predicted"/>
<protein>
    <submittedName>
        <fullName evidence="2">Uncharacterized protein</fullName>
    </submittedName>
</protein>
<feature type="transmembrane region" description="Helical" evidence="1">
    <location>
        <begin position="12"/>
        <end position="33"/>
    </location>
</feature>
<keyword evidence="1" id="KW-1133">Transmembrane helix</keyword>
<evidence type="ECO:0000313" key="3">
    <source>
        <dbReference type="Proteomes" id="UP000565468"/>
    </source>
</evidence>
<accession>A0A848MCJ4</accession>
<keyword evidence="3" id="KW-1185">Reference proteome</keyword>